<dbReference type="PANTHER" id="PTHR31451:SF39">
    <property type="entry name" value="MANNAN ENDO-1,4-BETA-MANNOSIDASE 1"/>
    <property type="match status" value="1"/>
</dbReference>
<dbReference type="EMBL" id="QGMH01000036">
    <property type="protein sequence ID" value="TVY28136.1"/>
    <property type="molecule type" value="Genomic_DNA"/>
</dbReference>
<evidence type="ECO:0000256" key="8">
    <source>
        <dbReference type="ARBA" id="ARBA00023295"/>
    </source>
</evidence>
<gene>
    <name evidence="11" type="primary">MAN2</name>
    <name evidence="11" type="ORF">LHYA1_G002775</name>
</gene>
<dbReference type="EC" id="3.2.1.78" evidence="4"/>
<dbReference type="AlphaFoldDB" id="A0A8H8U2I6"/>
<evidence type="ECO:0000256" key="1">
    <source>
        <dbReference type="ARBA" id="ARBA00001678"/>
    </source>
</evidence>
<dbReference type="GeneID" id="41982973"/>
<comment type="caution">
    <text evidence="11">The sequence shown here is derived from an EMBL/GenBank/DDBJ whole genome shotgun (WGS) entry which is preliminary data.</text>
</comment>
<feature type="signal peptide" evidence="9">
    <location>
        <begin position="1"/>
        <end position="18"/>
    </location>
</feature>
<dbReference type="InterPro" id="IPR001547">
    <property type="entry name" value="Glyco_hydro_5"/>
</dbReference>
<evidence type="ECO:0000313" key="11">
    <source>
        <dbReference type="EMBL" id="TVY28136.1"/>
    </source>
</evidence>
<dbReference type="InterPro" id="IPR045053">
    <property type="entry name" value="MAN-like"/>
</dbReference>
<evidence type="ECO:0000259" key="10">
    <source>
        <dbReference type="Pfam" id="PF26410"/>
    </source>
</evidence>
<evidence type="ECO:0000256" key="5">
    <source>
        <dbReference type="ARBA" id="ARBA00022525"/>
    </source>
</evidence>
<dbReference type="InterPro" id="IPR017853">
    <property type="entry name" value="GH"/>
</dbReference>
<evidence type="ECO:0000256" key="6">
    <source>
        <dbReference type="ARBA" id="ARBA00022729"/>
    </source>
</evidence>
<dbReference type="OrthoDB" id="428177at2759"/>
<dbReference type="Proteomes" id="UP000431533">
    <property type="component" value="Unassembled WGS sequence"/>
</dbReference>
<feature type="domain" description="Glycoside hydrolase family 5" evidence="10">
    <location>
        <begin position="148"/>
        <end position="326"/>
    </location>
</feature>
<dbReference type="PANTHER" id="PTHR31451">
    <property type="match status" value="1"/>
</dbReference>
<organism evidence="11 12">
    <name type="scientific">Lachnellula hyalina</name>
    <dbReference type="NCBI Taxonomy" id="1316788"/>
    <lineage>
        <taxon>Eukaryota</taxon>
        <taxon>Fungi</taxon>
        <taxon>Dikarya</taxon>
        <taxon>Ascomycota</taxon>
        <taxon>Pezizomycotina</taxon>
        <taxon>Leotiomycetes</taxon>
        <taxon>Helotiales</taxon>
        <taxon>Lachnaceae</taxon>
        <taxon>Lachnellula</taxon>
    </lineage>
</organism>
<evidence type="ECO:0000256" key="7">
    <source>
        <dbReference type="ARBA" id="ARBA00022801"/>
    </source>
</evidence>
<dbReference type="Gene3D" id="3.20.20.80">
    <property type="entry name" value="Glycosidases"/>
    <property type="match status" value="1"/>
</dbReference>
<evidence type="ECO:0000313" key="12">
    <source>
        <dbReference type="Proteomes" id="UP000431533"/>
    </source>
</evidence>
<dbReference type="Pfam" id="PF26410">
    <property type="entry name" value="GH5_mannosidase"/>
    <property type="match status" value="1"/>
</dbReference>
<name>A0A8H8U2I6_9HELO</name>
<keyword evidence="6 9" id="KW-0732">Signal</keyword>
<evidence type="ECO:0000256" key="2">
    <source>
        <dbReference type="ARBA" id="ARBA00004613"/>
    </source>
</evidence>
<sequence length="482" mass="53735">MSARYLPLFALLALTVAASNVPSQASSDVQPIASAFSSILSQHAPLTPQILQTLLEPNKVNLARNSYVYREGTTLKLLGDKYTASGANVYWLGLDENVIPPEGEPFYAPLNASYPTPGRVTEAMATLVMMGARLIRSQTLGVSTGNPLSLMPKLGVYNEDAFKTIDWAVFQARQHGLRIMAPLTDDYDYYHGGKFNFLRWRGFNISGSDKPLPPDTLQFYTNETIISDFKDYIRHLLTHVNQYTGITYAEDPTIIGYETGNELNGIIWADKDVPNEWTKEICQYIKKLGPKKLCIDGTYGVNSTHFDVKEVDIFSNHYYPLNNTILQDDIAIVEEADRVYLAGEIDWRGNSGDSLASFYDTILAKQNASNPVVAGSLFWSLFGHDVPDCSVSAPHFFDAFDFCGMRSRKAGLMTAEQKYVDHSDGLTLQYGNPKNTEQNNTQISTIRQHYFAMQGITVDSYLPAVACPHGYVPGYEAEYTYV</sequence>
<keyword evidence="7" id="KW-0378">Hydrolase</keyword>
<evidence type="ECO:0000256" key="9">
    <source>
        <dbReference type="SAM" id="SignalP"/>
    </source>
</evidence>
<accession>A0A8H8U2I6</accession>
<keyword evidence="12" id="KW-1185">Reference proteome</keyword>
<dbReference type="GO" id="GO:0016985">
    <property type="term" value="F:mannan endo-1,4-beta-mannosidase activity"/>
    <property type="evidence" value="ECO:0007669"/>
    <property type="project" value="UniProtKB-EC"/>
</dbReference>
<reference evidence="11 12" key="1">
    <citation type="submission" date="2018-05" db="EMBL/GenBank/DDBJ databases">
        <title>Genome sequencing and assembly of the regulated plant pathogen Lachnellula willkommii and related sister species for the development of diagnostic species identification markers.</title>
        <authorList>
            <person name="Giroux E."/>
            <person name="Bilodeau G."/>
        </authorList>
    </citation>
    <scope>NUCLEOTIDE SEQUENCE [LARGE SCALE GENOMIC DNA]</scope>
    <source>
        <strain evidence="11 12">CBS 185.66</strain>
    </source>
</reference>
<comment type="catalytic activity">
    <reaction evidence="1">
        <text>Random hydrolysis of (1-&gt;4)-beta-D-mannosidic linkages in mannans, galactomannans and glucomannans.</text>
        <dbReference type="EC" id="3.2.1.78"/>
    </reaction>
</comment>
<proteinExistence type="inferred from homology"/>
<comment type="subcellular location">
    <subcellularLocation>
        <location evidence="2">Secreted</location>
    </subcellularLocation>
</comment>
<dbReference type="GO" id="GO:0005576">
    <property type="term" value="C:extracellular region"/>
    <property type="evidence" value="ECO:0007669"/>
    <property type="project" value="UniProtKB-SubCell"/>
</dbReference>
<evidence type="ECO:0000256" key="3">
    <source>
        <dbReference type="ARBA" id="ARBA00005641"/>
    </source>
</evidence>
<protein>
    <recommendedName>
        <fullName evidence="4">mannan endo-1,4-beta-mannosidase</fullName>
        <ecNumber evidence="4">3.2.1.78</ecNumber>
    </recommendedName>
</protein>
<evidence type="ECO:0000256" key="4">
    <source>
        <dbReference type="ARBA" id="ARBA00012706"/>
    </source>
</evidence>
<comment type="similarity">
    <text evidence="3">Belongs to the glycosyl hydrolase 5 (cellulase A) family.</text>
</comment>
<dbReference type="RefSeq" id="XP_031006924.1">
    <property type="nucleotide sequence ID" value="XM_031147749.1"/>
</dbReference>
<dbReference type="SUPFAM" id="SSF51445">
    <property type="entry name" value="(Trans)glycosidases"/>
    <property type="match status" value="1"/>
</dbReference>
<keyword evidence="5" id="KW-0964">Secreted</keyword>
<keyword evidence="8" id="KW-0326">Glycosidase</keyword>
<feature type="chain" id="PRO_5034334692" description="mannan endo-1,4-beta-mannosidase" evidence="9">
    <location>
        <begin position="19"/>
        <end position="482"/>
    </location>
</feature>